<dbReference type="Gene3D" id="3.30.70.260">
    <property type="match status" value="1"/>
</dbReference>
<proteinExistence type="inferred from homology"/>
<dbReference type="InterPro" id="IPR004789">
    <property type="entry name" value="Acetalactate_synth_ssu"/>
</dbReference>
<protein>
    <recommendedName>
        <fullName evidence="8">Acetolactate synthase small subunit</fullName>
        <shortName evidence="8">AHAS</shortName>
        <shortName evidence="8">ALS</shortName>
        <ecNumber evidence="8">2.2.1.6</ecNumber>
    </recommendedName>
    <alternativeName>
        <fullName evidence="8">Acetohydroxy-acid synthase small subunit</fullName>
    </alternativeName>
</protein>
<evidence type="ECO:0000256" key="8">
    <source>
        <dbReference type="RuleBase" id="RU368092"/>
    </source>
</evidence>
<keyword evidence="6 8" id="KW-0100">Branched-chain amino acid biosynthesis</keyword>
<dbReference type="Gene3D" id="3.30.70.1150">
    <property type="entry name" value="ACT-like. Chain A, domain 2"/>
    <property type="match status" value="1"/>
</dbReference>
<evidence type="ECO:0000313" key="11">
    <source>
        <dbReference type="Proteomes" id="UP000263486"/>
    </source>
</evidence>
<gene>
    <name evidence="10" type="ORF">DYH56_13850</name>
</gene>
<evidence type="ECO:0000256" key="7">
    <source>
        <dbReference type="ARBA" id="ARBA00048670"/>
    </source>
</evidence>
<evidence type="ECO:0000256" key="4">
    <source>
        <dbReference type="ARBA" id="ARBA00011744"/>
    </source>
</evidence>
<evidence type="ECO:0000256" key="6">
    <source>
        <dbReference type="ARBA" id="ARBA00023304"/>
    </source>
</evidence>
<comment type="subunit">
    <text evidence="4 8">Dimer of large and small chains.</text>
</comment>
<evidence type="ECO:0000256" key="3">
    <source>
        <dbReference type="ARBA" id="ARBA00006341"/>
    </source>
</evidence>
<evidence type="ECO:0000256" key="1">
    <source>
        <dbReference type="ARBA" id="ARBA00004974"/>
    </source>
</evidence>
<evidence type="ECO:0000256" key="5">
    <source>
        <dbReference type="ARBA" id="ARBA00022605"/>
    </source>
</evidence>
<dbReference type="EMBL" id="QUAJ01000035">
    <property type="protein sequence ID" value="REI39678.1"/>
    <property type="molecule type" value="Genomic_DNA"/>
</dbReference>
<keyword evidence="8 10" id="KW-0808">Transferase</keyword>
<dbReference type="Pfam" id="PF22629">
    <property type="entry name" value="ACT_AHAS_ss"/>
    <property type="match status" value="1"/>
</dbReference>
<dbReference type="SUPFAM" id="SSF55021">
    <property type="entry name" value="ACT-like"/>
    <property type="match status" value="2"/>
</dbReference>
<dbReference type="PROSITE" id="PS51671">
    <property type="entry name" value="ACT"/>
    <property type="match status" value="1"/>
</dbReference>
<dbReference type="NCBIfam" id="NF008864">
    <property type="entry name" value="PRK11895.1"/>
    <property type="match status" value="1"/>
</dbReference>
<dbReference type="InterPro" id="IPR045865">
    <property type="entry name" value="ACT-like_dom_sf"/>
</dbReference>
<keyword evidence="5 8" id="KW-0028">Amino-acid biosynthesis</keyword>
<dbReference type="InterPro" id="IPR054480">
    <property type="entry name" value="AHAS_small-like_ACT"/>
</dbReference>
<comment type="pathway">
    <text evidence="1 8">Amino-acid biosynthesis; L-isoleucine biosynthesis; L-isoleucine from 2-oxobutanoate: step 1/4.</text>
</comment>
<dbReference type="PANTHER" id="PTHR30239">
    <property type="entry name" value="ACETOLACTATE SYNTHASE SMALL SUBUNIT"/>
    <property type="match status" value="1"/>
</dbReference>
<accession>A0ABX9KE03</accession>
<dbReference type="CDD" id="cd04878">
    <property type="entry name" value="ACT_AHAS"/>
    <property type="match status" value="1"/>
</dbReference>
<dbReference type="InterPro" id="IPR002912">
    <property type="entry name" value="ACT_dom"/>
</dbReference>
<dbReference type="InterPro" id="IPR027271">
    <property type="entry name" value="Acetolactate_synth/TF_NikR_C"/>
</dbReference>
<name>A0ABX9KE03_9FUSO</name>
<comment type="catalytic activity">
    <reaction evidence="7 8">
        <text>2 pyruvate + H(+) = (2S)-2-acetolactate + CO2</text>
        <dbReference type="Rhea" id="RHEA:25249"/>
        <dbReference type="ChEBI" id="CHEBI:15361"/>
        <dbReference type="ChEBI" id="CHEBI:15378"/>
        <dbReference type="ChEBI" id="CHEBI:16526"/>
        <dbReference type="ChEBI" id="CHEBI:58476"/>
        <dbReference type="EC" id="2.2.1.6"/>
    </reaction>
</comment>
<comment type="pathway">
    <text evidence="2 8">Amino-acid biosynthesis; L-valine biosynthesis; L-valine from pyruvate: step 1/4.</text>
</comment>
<dbReference type="InterPro" id="IPR019455">
    <property type="entry name" value="Acetolactate_synth_ssu_C"/>
</dbReference>
<dbReference type="GO" id="GO:0003984">
    <property type="term" value="F:acetolactate synthase activity"/>
    <property type="evidence" value="ECO:0007669"/>
    <property type="project" value="UniProtKB-EC"/>
</dbReference>
<keyword evidence="11" id="KW-1185">Reference proteome</keyword>
<dbReference type="Proteomes" id="UP000263486">
    <property type="component" value="Unassembled WGS sequence"/>
</dbReference>
<dbReference type="Pfam" id="PF10369">
    <property type="entry name" value="ALS_ss_C"/>
    <property type="match status" value="1"/>
</dbReference>
<evidence type="ECO:0000256" key="2">
    <source>
        <dbReference type="ARBA" id="ARBA00005025"/>
    </source>
</evidence>
<feature type="domain" description="ACT" evidence="9">
    <location>
        <begin position="5"/>
        <end position="79"/>
    </location>
</feature>
<dbReference type="NCBIfam" id="TIGR00119">
    <property type="entry name" value="acolac_sm"/>
    <property type="match status" value="1"/>
</dbReference>
<evidence type="ECO:0000259" key="9">
    <source>
        <dbReference type="PROSITE" id="PS51671"/>
    </source>
</evidence>
<comment type="function">
    <text evidence="8">Catalyzes the conversion of 2 pyruvate molecules into acetolactate in the first common step of the biosynthetic pathway of the branched-amino acids such as leucine, isoleucine, and valine.</text>
</comment>
<dbReference type="PANTHER" id="PTHR30239:SF0">
    <property type="entry name" value="ACETOLACTATE SYNTHASE SMALL SUBUNIT 1, CHLOROPLASTIC"/>
    <property type="match status" value="1"/>
</dbReference>
<dbReference type="InterPro" id="IPR039557">
    <property type="entry name" value="AHAS_ACT"/>
</dbReference>
<organism evidence="10 11">
    <name type="scientific">Psychrilyobacter piezotolerans</name>
    <dbReference type="NCBI Taxonomy" id="2293438"/>
    <lineage>
        <taxon>Bacteria</taxon>
        <taxon>Fusobacteriati</taxon>
        <taxon>Fusobacteriota</taxon>
        <taxon>Fusobacteriia</taxon>
        <taxon>Fusobacteriales</taxon>
        <taxon>Fusobacteriaceae</taxon>
        <taxon>Psychrilyobacter</taxon>
    </lineage>
</organism>
<reference evidence="10 11" key="1">
    <citation type="submission" date="2018-08" db="EMBL/GenBank/DDBJ databases">
        <title>Draft genome sequence of Psychrilyobacter sp. strain SD5 isolated from Black Sea water.</title>
        <authorList>
            <person name="Yadav S."/>
            <person name="Villanueva L."/>
            <person name="Damste J.S.S."/>
        </authorList>
    </citation>
    <scope>NUCLEOTIDE SEQUENCE [LARGE SCALE GENOMIC DNA]</scope>
    <source>
        <strain evidence="10 11">SD5</strain>
    </source>
</reference>
<dbReference type="EC" id="2.2.1.6" evidence="8"/>
<comment type="caution">
    <text evidence="10">The sequence shown here is derived from an EMBL/GenBank/DDBJ whole genome shotgun (WGS) entry which is preliminary data.</text>
</comment>
<evidence type="ECO:0000313" key="10">
    <source>
        <dbReference type="EMBL" id="REI39678.1"/>
    </source>
</evidence>
<dbReference type="RefSeq" id="WP_114643473.1">
    <property type="nucleotide sequence ID" value="NZ_JAACIO010000034.1"/>
</dbReference>
<comment type="similarity">
    <text evidence="3 8">Belongs to the acetolactate synthase small subunit family.</text>
</comment>
<sequence length="161" mass="18130">MKKYQILVIMRNRPGILSKVSGLFSKRGFNIDGITCGVSEKKEYFRMTITVIGDESFVEQVRKQVGKLIDVIKVQILDEKNVVKRELALIKVKSNSETRLEIIKIVEIYRAKIIDISHEALIIELTGDSNKVEGLIGVMDKFGILEAARTGISAMHRGIKL</sequence>